<keyword evidence="5" id="KW-0418">Kinase</keyword>
<dbReference type="STRING" id="1727163.AO498_08365"/>
<dbReference type="InterPro" id="IPR004358">
    <property type="entry name" value="Sig_transdc_His_kin-like_C"/>
</dbReference>
<dbReference type="PATRIC" id="fig|1727163.4.peg.1741"/>
<keyword evidence="3" id="KW-0597">Phosphoprotein</keyword>
<feature type="domain" description="Histidine kinase" evidence="10">
    <location>
        <begin position="432"/>
        <end position="643"/>
    </location>
</feature>
<dbReference type="Proteomes" id="UP000073816">
    <property type="component" value="Chromosome"/>
</dbReference>
<dbReference type="Pfam" id="PF00512">
    <property type="entry name" value="HisKA"/>
    <property type="match status" value="1"/>
</dbReference>
<dbReference type="OrthoDB" id="1269247at2"/>
<evidence type="ECO:0000313" key="11">
    <source>
        <dbReference type="EMBL" id="AMQ56426.1"/>
    </source>
</evidence>
<evidence type="ECO:0000256" key="8">
    <source>
        <dbReference type="SAM" id="Coils"/>
    </source>
</evidence>
<keyword evidence="4" id="KW-0808">Transferase</keyword>
<dbReference type="PANTHER" id="PTHR43711">
    <property type="entry name" value="TWO-COMPONENT HISTIDINE KINASE"/>
    <property type="match status" value="1"/>
</dbReference>
<dbReference type="InterPro" id="IPR036097">
    <property type="entry name" value="HisK_dim/P_sf"/>
</dbReference>
<dbReference type="PROSITE" id="PS50109">
    <property type="entry name" value="HIS_KIN"/>
    <property type="match status" value="1"/>
</dbReference>
<evidence type="ECO:0000256" key="2">
    <source>
        <dbReference type="ARBA" id="ARBA00012438"/>
    </source>
</evidence>
<dbReference type="CDD" id="cd00082">
    <property type="entry name" value="HisKA"/>
    <property type="match status" value="1"/>
</dbReference>
<feature type="coiled-coil region" evidence="8">
    <location>
        <begin position="320"/>
        <end position="422"/>
    </location>
</feature>
<feature type="repeat" description="TPR" evidence="7">
    <location>
        <begin position="281"/>
        <end position="314"/>
    </location>
</feature>
<protein>
    <recommendedName>
        <fullName evidence="2">histidine kinase</fullName>
        <ecNumber evidence="2">2.7.13.3</ecNumber>
    </recommendedName>
</protein>
<evidence type="ECO:0000259" key="10">
    <source>
        <dbReference type="PROSITE" id="PS50109"/>
    </source>
</evidence>
<dbReference type="InterPro" id="IPR019734">
    <property type="entry name" value="TPR_rpt"/>
</dbReference>
<organism evidence="11 12">
    <name type="scientific">Algoriphagus sanaruensis</name>
    <dbReference type="NCBI Taxonomy" id="1727163"/>
    <lineage>
        <taxon>Bacteria</taxon>
        <taxon>Pseudomonadati</taxon>
        <taxon>Bacteroidota</taxon>
        <taxon>Cytophagia</taxon>
        <taxon>Cytophagales</taxon>
        <taxon>Cyclobacteriaceae</taxon>
        <taxon>Algoriphagus</taxon>
    </lineage>
</organism>
<dbReference type="SUPFAM" id="SSF48452">
    <property type="entry name" value="TPR-like"/>
    <property type="match status" value="2"/>
</dbReference>
<dbReference type="SUPFAM" id="SSF55874">
    <property type="entry name" value="ATPase domain of HSP90 chaperone/DNA topoisomerase II/histidine kinase"/>
    <property type="match status" value="1"/>
</dbReference>
<dbReference type="InterPro" id="IPR050736">
    <property type="entry name" value="Sensor_HK_Regulatory"/>
</dbReference>
<dbReference type="EC" id="2.7.13.3" evidence="2"/>
<evidence type="ECO:0000256" key="4">
    <source>
        <dbReference type="ARBA" id="ARBA00022679"/>
    </source>
</evidence>
<keyword evidence="8" id="KW-0175">Coiled coil</keyword>
<dbReference type="SMART" id="SM00388">
    <property type="entry name" value="HisKA"/>
    <property type="match status" value="1"/>
</dbReference>
<reference evidence="12" key="1">
    <citation type="submission" date="2015-09" db="EMBL/GenBank/DDBJ databases">
        <title>Complete sequence of Algoriphagus sp. M8-2.</title>
        <authorList>
            <person name="Shintani M."/>
        </authorList>
    </citation>
    <scope>NUCLEOTIDE SEQUENCE [LARGE SCALE GENOMIC DNA]</scope>
    <source>
        <strain evidence="12">M8-2</strain>
    </source>
</reference>
<dbReference type="EMBL" id="CP012836">
    <property type="protein sequence ID" value="AMQ56426.1"/>
    <property type="molecule type" value="Genomic_DNA"/>
</dbReference>
<feature type="transmembrane region" description="Helical" evidence="9">
    <location>
        <begin position="359"/>
        <end position="376"/>
    </location>
</feature>
<keyword evidence="7" id="KW-0802">TPR repeat</keyword>
<comment type="catalytic activity">
    <reaction evidence="1">
        <text>ATP + protein L-histidine = ADP + protein N-phospho-L-histidine.</text>
        <dbReference type="EC" id="2.7.13.3"/>
    </reaction>
</comment>
<keyword evidence="9" id="KW-0472">Membrane</keyword>
<dbReference type="Gene3D" id="1.25.40.10">
    <property type="entry name" value="Tetratricopeptide repeat domain"/>
    <property type="match status" value="1"/>
</dbReference>
<name>A0A142EMS1_9BACT</name>
<keyword evidence="9" id="KW-1133">Transmembrane helix</keyword>
<dbReference type="InterPro" id="IPR011990">
    <property type="entry name" value="TPR-like_helical_dom_sf"/>
</dbReference>
<proteinExistence type="predicted"/>
<dbReference type="PANTHER" id="PTHR43711:SF31">
    <property type="entry name" value="HISTIDINE KINASE"/>
    <property type="match status" value="1"/>
</dbReference>
<dbReference type="AlphaFoldDB" id="A0A142EMS1"/>
<dbReference type="Pfam" id="PF02518">
    <property type="entry name" value="HATPase_c"/>
    <property type="match status" value="1"/>
</dbReference>
<accession>A0A142EMS1</accession>
<keyword evidence="9" id="KW-0812">Transmembrane</keyword>
<dbReference type="InterPro" id="IPR036890">
    <property type="entry name" value="HATPase_C_sf"/>
</dbReference>
<dbReference type="Pfam" id="PF13176">
    <property type="entry name" value="TPR_7"/>
    <property type="match status" value="2"/>
</dbReference>
<evidence type="ECO:0000256" key="6">
    <source>
        <dbReference type="ARBA" id="ARBA00023012"/>
    </source>
</evidence>
<keyword evidence="6" id="KW-0902">Two-component regulatory system</keyword>
<keyword evidence="12" id="KW-1185">Reference proteome</keyword>
<gene>
    <name evidence="11" type="ORF">AO498_08365</name>
</gene>
<dbReference type="RefSeq" id="WP_067545939.1">
    <property type="nucleotide sequence ID" value="NZ_CP012836.1"/>
</dbReference>
<dbReference type="InterPro" id="IPR005467">
    <property type="entry name" value="His_kinase_dom"/>
</dbReference>
<dbReference type="SUPFAM" id="SSF47384">
    <property type="entry name" value="Homodimeric domain of signal transducing histidine kinase"/>
    <property type="match status" value="1"/>
</dbReference>
<dbReference type="GO" id="GO:0000155">
    <property type="term" value="F:phosphorelay sensor kinase activity"/>
    <property type="evidence" value="ECO:0007669"/>
    <property type="project" value="InterPro"/>
</dbReference>
<dbReference type="Gene3D" id="1.10.287.130">
    <property type="match status" value="1"/>
</dbReference>
<evidence type="ECO:0000256" key="5">
    <source>
        <dbReference type="ARBA" id="ARBA00022777"/>
    </source>
</evidence>
<dbReference type="SMART" id="SM00387">
    <property type="entry name" value="HATPase_c"/>
    <property type="match status" value="1"/>
</dbReference>
<dbReference type="Gene3D" id="3.30.565.10">
    <property type="entry name" value="Histidine kinase-like ATPase, C-terminal domain"/>
    <property type="match status" value="1"/>
</dbReference>
<evidence type="ECO:0000256" key="1">
    <source>
        <dbReference type="ARBA" id="ARBA00000085"/>
    </source>
</evidence>
<evidence type="ECO:0000256" key="3">
    <source>
        <dbReference type="ARBA" id="ARBA00022553"/>
    </source>
</evidence>
<sequence length="643" mass="72675">MFVLTLLFVSFFQAQSPSDSLKAELAKEKSPEKRSTLYYQLARTVYGSDQDLAILYADSAFQEAKNAGSLKQQANALNVKGVSQLIKSEFDQSMASHLEALKIREQIQDTTGMVESYVNIGNILYRTSKSYDASLQYKKGVRLARMTDNSRALSLLYNNLGSYFRDRWKSTDEKIDYDSAMYYLGGALEMKTKLSDKSGMINTLGMLTELAQAEGKFQEAENFLKQVLEISETTDNKELQISAKVEMGDFLLENGSPSRALPFFLSAHEIAKSMDSKFQTTHTLGYLAKVYVAMGNYPKAVEYYKQKVEADWKLQNESNQKLANDLLIKYETEKKELENQRLLEEQRFLDLDLQRKNEQLIAVGLAFLILIGIYFWQRKKKLELAKAHQDLNQLLAQTQEQHQQIELQAKALEQSNQALKESNRIRERLFSVISHDLKTPITTLQTGLEYWSDKILSQEEFQAILPKIITQTETVRALMENLLEWSQAQLDYSKISASEVDLHALVQELIGILKQTSESKGLNFVNEIPEGHLINTDQDRLAFILRNLISNAIKYTPSGGTVSLGLDPDHRHSIYVADTGIGMSQEQISALFSGKITSKKGTKGEKGTGIGLILCKEFAESIGARLKVRSQENQGSVFIILMD</sequence>
<evidence type="ECO:0000313" key="12">
    <source>
        <dbReference type="Proteomes" id="UP000073816"/>
    </source>
</evidence>
<reference evidence="11 12" key="2">
    <citation type="journal article" date="2016" name="Genome Announc.">
        <title>Complete Genome Sequence of Algoriphagus sp. Strain M8-2, Isolated from a Brackish Lake.</title>
        <authorList>
            <person name="Muraguchi Y."/>
            <person name="Kushimoto K."/>
            <person name="Ohtsubo Y."/>
            <person name="Suzuki T."/>
            <person name="Dohra H."/>
            <person name="Kimbara K."/>
            <person name="Shintani M."/>
        </authorList>
    </citation>
    <scope>NUCLEOTIDE SEQUENCE [LARGE SCALE GENOMIC DNA]</scope>
    <source>
        <strain evidence="11 12">M8-2</strain>
    </source>
</reference>
<dbReference type="KEGG" id="alm:AO498_08365"/>
<dbReference type="PRINTS" id="PR00344">
    <property type="entry name" value="BCTRLSENSOR"/>
</dbReference>
<dbReference type="CDD" id="cd00075">
    <property type="entry name" value="HATPase"/>
    <property type="match status" value="1"/>
</dbReference>
<dbReference type="PROSITE" id="PS50005">
    <property type="entry name" value="TPR"/>
    <property type="match status" value="1"/>
</dbReference>
<dbReference type="SMART" id="SM00028">
    <property type="entry name" value="TPR"/>
    <property type="match status" value="5"/>
</dbReference>
<dbReference type="InterPro" id="IPR003594">
    <property type="entry name" value="HATPase_dom"/>
</dbReference>
<evidence type="ECO:0000256" key="9">
    <source>
        <dbReference type="SAM" id="Phobius"/>
    </source>
</evidence>
<evidence type="ECO:0000256" key="7">
    <source>
        <dbReference type="PROSITE-ProRule" id="PRU00339"/>
    </source>
</evidence>
<dbReference type="InterPro" id="IPR003661">
    <property type="entry name" value="HisK_dim/P_dom"/>
</dbReference>